<keyword evidence="4" id="KW-1185">Reference proteome</keyword>
<feature type="transmembrane region" description="Helical" evidence="2">
    <location>
        <begin position="265"/>
        <end position="285"/>
    </location>
</feature>
<keyword evidence="2" id="KW-0472">Membrane</keyword>
<evidence type="ECO:0000256" key="1">
    <source>
        <dbReference type="SAM" id="MobiDB-lite"/>
    </source>
</evidence>
<proteinExistence type="predicted"/>
<feature type="transmembrane region" description="Helical" evidence="2">
    <location>
        <begin position="321"/>
        <end position="339"/>
    </location>
</feature>
<sequence length="643" mass="69280">MTTVEPARARRPGQEQPGSQDDGARAASETSEDSEAPVASGTGPEAPTAPRRRLRRPSWAVVPHHRKVRRRLLTGTVPVTLAVAAALHLLWVLVFANSGGDLAAQDAWAEFALQHPSSAYNLAWYGGMHPVSYSVISPYLMAQIGVRSTMMLAGTISAGLIALLLVRSRAVRRPLWPAMYGAFALLCNAISGRVTFGLGTMFALAAVATVFAWPARWRATGRHRWPRAVLAGVMAGLATASSPVAGLFVGIVAAALWLGRRRPAAYALGVPPVLVVALSAWFFPFSGQQPMAFASAILPLLAGIFGMAFTPRSWRTLRTVSALYVLGVLLVWLIPSQIGTNISRLGMIFGGVVLVAVLTDAQVPPRAELLKRGRAWLAAVLALTTITTWQLVNSISDIIHTTPAASWARELAPLVDRLQQVDAAGGRVEVVPARSHREASALAPYVNLARGWNRQADLKRNPLFYEEGMLTADSYRTWLSRWAVAYVVLPTGEPDNAAVEEAKLVRGGLPYLREVWSDANWKLFQVKEPTPLADPPAVVERSDAEGITVSVRTAGPVLIRVPYSPWLGLVDAAGKDVQPPKAGPNGEPPVNVNGCLTKQVQEPKAGQPEDDWTVLRAPHPGTYRIVARYKLPRGTGCPDDLAR</sequence>
<feature type="transmembrane region" description="Helical" evidence="2">
    <location>
        <begin position="72"/>
        <end position="94"/>
    </location>
</feature>
<evidence type="ECO:0000256" key="2">
    <source>
        <dbReference type="SAM" id="Phobius"/>
    </source>
</evidence>
<comment type="caution">
    <text evidence="3">The sequence shown here is derived from an EMBL/GenBank/DDBJ whole genome shotgun (WGS) entry which is preliminary data.</text>
</comment>
<feature type="transmembrane region" description="Helical" evidence="2">
    <location>
        <begin position="291"/>
        <end position="309"/>
    </location>
</feature>
<keyword evidence="2" id="KW-1133">Transmembrane helix</keyword>
<organism evidence="3 4">
    <name type="scientific">Streptomyces luteosporeus</name>
    <dbReference type="NCBI Taxonomy" id="173856"/>
    <lineage>
        <taxon>Bacteria</taxon>
        <taxon>Bacillati</taxon>
        <taxon>Actinomycetota</taxon>
        <taxon>Actinomycetes</taxon>
        <taxon>Kitasatosporales</taxon>
        <taxon>Streptomycetaceae</taxon>
        <taxon>Streptomyces</taxon>
    </lineage>
</organism>
<keyword evidence="2" id="KW-0812">Transmembrane</keyword>
<dbReference type="RefSeq" id="WP_425583201.1">
    <property type="nucleotide sequence ID" value="NZ_BAAASL010000008.1"/>
</dbReference>
<accession>A0ABN3TP94</accession>
<evidence type="ECO:0000313" key="4">
    <source>
        <dbReference type="Proteomes" id="UP001500886"/>
    </source>
</evidence>
<evidence type="ECO:0000313" key="3">
    <source>
        <dbReference type="EMBL" id="GAA2715413.1"/>
    </source>
</evidence>
<dbReference type="EMBL" id="BAAASL010000008">
    <property type="protein sequence ID" value="GAA2715413.1"/>
    <property type="molecule type" value="Genomic_DNA"/>
</dbReference>
<protein>
    <submittedName>
        <fullName evidence="3">MFS transporter</fullName>
    </submittedName>
</protein>
<name>A0ABN3TP94_9ACTN</name>
<gene>
    <name evidence="3" type="ORF">GCM10010315_24460</name>
</gene>
<dbReference type="Proteomes" id="UP001500886">
    <property type="component" value="Unassembled WGS sequence"/>
</dbReference>
<feature type="transmembrane region" description="Helical" evidence="2">
    <location>
        <begin position="178"/>
        <end position="208"/>
    </location>
</feature>
<feature type="transmembrane region" description="Helical" evidence="2">
    <location>
        <begin position="144"/>
        <end position="166"/>
    </location>
</feature>
<feature type="transmembrane region" description="Helical" evidence="2">
    <location>
        <begin position="228"/>
        <end position="258"/>
    </location>
</feature>
<feature type="region of interest" description="Disordered" evidence="1">
    <location>
        <begin position="1"/>
        <end position="58"/>
    </location>
</feature>
<reference evidence="3 4" key="1">
    <citation type="journal article" date="2019" name="Int. J. Syst. Evol. Microbiol.">
        <title>The Global Catalogue of Microorganisms (GCM) 10K type strain sequencing project: providing services to taxonomists for standard genome sequencing and annotation.</title>
        <authorList>
            <consortium name="The Broad Institute Genomics Platform"/>
            <consortium name="The Broad Institute Genome Sequencing Center for Infectious Disease"/>
            <person name="Wu L."/>
            <person name="Ma J."/>
        </authorList>
    </citation>
    <scope>NUCLEOTIDE SEQUENCE [LARGE SCALE GENOMIC DNA]</scope>
    <source>
        <strain evidence="3 4">JCM 4542</strain>
    </source>
</reference>